<sequence>MPAEIDPVVLSYTHLRGYPFEDEALHLLKRIASLVKPLMRARGWKVRSLAEMYPDQGNLLGLNINKGEQILLRLRESSDRKQFLPFGKIADTMLHELAHIVHGPHELPFHNLWDQLRDELERLMMKGYTGEGFLGNGQRLGGFNIPAHESRRLARVEAERRKKAQEAQGHRLDGRPPRPGQGIREGFIESLERQSKMALGCATLFSTEREIQEITRNSARNGFRTQAEEDAANEAAIAQALWELVQEDKRKYGGFSWSASYGHFADLIRSAERTPPEPQSPAGEGSYWACLSCTFHNSNSAQFCDMCEEPRPQR</sequence>
<organism evidence="8 9">
    <name type="scientific">Staphylotrichum longicolle</name>
    <dbReference type="NCBI Taxonomy" id="669026"/>
    <lineage>
        <taxon>Eukaryota</taxon>
        <taxon>Fungi</taxon>
        <taxon>Dikarya</taxon>
        <taxon>Ascomycota</taxon>
        <taxon>Pezizomycotina</taxon>
        <taxon>Sordariomycetes</taxon>
        <taxon>Sordariomycetidae</taxon>
        <taxon>Sordariales</taxon>
        <taxon>Chaetomiaceae</taxon>
        <taxon>Staphylotrichum</taxon>
    </lineage>
</organism>
<evidence type="ECO:0000259" key="7">
    <source>
        <dbReference type="PROSITE" id="PS51397"/>
    </source>
</evidence>
<dbReference type="PROSITE" id="PS51397">
    <property type="entry name" value="WLM"/>
    <property type="match status" value="1"/>
</dbReference>
<evidence type="ECO:0000256" key="4">
    <source>
        <dbReference type="PROSITE-ProRule" id="PRU00322"/>
    </source>
</evidence>
<dbReference type="GO" id="GO:0006281">
    <property type="term" value="P:DNA repair"/>
    <property type="evidence" value="ECO:0007669"/>
    <property type="project" value="TreeGrafter"/>
</dbReference>
<dbReference type="PROSITE" id="PS01358">
    <property type="entry name" value="ZF_RANBP2_1"/>
    <property type="match status" value="1"/>
</dbReference>
<dbReference type="EMBL" id="JAHCVI010000001">
    <property type="protein sequence ID" value="KAG7292587.1"/>
    <property type="molecule type" value="Genomic_DNA"/>
</dbReference>
<reference evidence="8" key="1">
    <citation type="submission" date="2023-02" db="EMBL/GenBank/DDBJ databases">
        <authorList>
            <person name="Palmer J.M."/>
        </authorList>
    </citation>
    <scope>NUCLEOTIDE SEQUENCE</scope>
    <source>
        <strain evidence="8">FW57</strain>
    </source>
</reference>
<feature type="domain" description="WLM" evidence="7">
    <location>
        <begin position="1"/>
        <end position="196"/>
    </location>
</feature>
<keyword evidence="1" id="KW-0479">Metal-binding</keyword>
<evidence type="ECO:0000256" key="2">
    <source>
        <dbReference type="ARBA" id="ARBA00022771"/>
    </source>
</evidence>
<dbReference type="AlphaFoldDB" id="A0AAD4F3P1"/>
<dbReference type="GO" id="GO:0005634">
    <property type="term" value="C:nucleus"/>
    <property type="evidence" value="ECO:0007669"/>
    <property type="project" value="TreeGrafter"/>
</dbReference>
<feature type="region of interest" description="Disordered" evidence="5">
    <location>
        <begin position="156"/>
        <end position="183"/>
    </location>
</feature>
<evidence type="ECO:0000256" key="5">
    <source>
        <dbReference type="SAM" id="MobiDB-lite"/>
    </source>
</evidence>
<protein>
    <recommendedName>
        <fullName evidence="10">WLM domain-containing protein</fullName>
    </recommendedName>
</protein>
<dbReference type="PANTHER" id="PTHR46622">
    <property type="entry name" value="DNA-DEPENDENT METALLOPROTEASE WSS1"/>
    <property type="match status" value="1"/>
</dbReference>
<dbReference type="GO" id="GO:0008270">
    <property type="term" value="F:zinc ion binding"/>
    <property type="evidence" value="ECO:0007669"/>
    <property type="project" value="UniProtKB-KW"/>
</dbReference>
<evidence type="ECO:0000313" key="9">
    <source>
        <dbReference type="Proteomes" id="UP001197093"/>
    </source>
</evidence>
<keyword evidence="9" id="KW-1185">Reference proteome</keyword>
<feature type="domain" description="RanBP2-type" evidence="6">
    <location>
        <begin position="283"/>
        <end position="313"/>
    </location>
</feature>
<gene>
    <name evidence="8" type="ORF">NEMBOFW57_002622</name>
</gene>
<accession>A0AAD4F3P1</accession>
<dbReference type="PROSITE" id="PS50199">
    <property type="entry name" value="ZF_RANBP2_2"/>
    <property type="match status" value="1"/>
</dbReference>
<dbReference type="SUPFAM" id="SSF90209">
    <property type="entry name" value="Ran binding protein zinc finger-like"/>
    <property type="match status" value="1"/>
</dbReference>
<name>A0AAD4F3P1_9PEZI</name>
<evidence type="ECO:0000256" key="3">
    <source>
        <dbReference type="ARBA" id="ARBA00022833"/>
    </source>
</evidence>
<keyword evidence="2 4" id="KW-0863">Zinc-finger</keyword>
<dbReference type="Proteomes" id="UP001197093">
    <property type="component" value="Unassembled WGS sequence"/>
</dbReference>
<keyword evidence="3" id="KW-0862">Zinc</keyword>
<dbReference type="Pfam" id="PF08325">
    <property type="entry name" value="WLM"/>
    <property type="match status" value="1"/>
</dbReference>
<dbReference type="GO" id="GO:0008237">
    <property type="term" value="F:metallopeptidase activity"/>
    <property type="evidence" value="ECO:0007669"/>
    <property type="project" value="TreeGrafter"/>
</dbReference>
<dbReference type="Gene3D" id="2.30.30.380">
    <property type="entry name" value="Zn-finger domain of Sec23/24"/>
    <property type="match status" value="1"/>
</dbReference>
<evidence type="ECO:0000313" key="8">
    <source>
        <dbReference type="EMBL" id="KAG7292587.1"/>
    </source>
</evidence>
<evidence type="ECO:0000259" key="6">
    <source>
        <dbReference type="PROSITE" id="PS50199"/>
    </source>
</evidence>
<dbReference type="PANTHER" id="PTHR46622:SF1">
    <property type="entry name" value="DNA-DEPENDENT METALLOPROTEASE WSS1"/>
    <property type="match status" value="1"/>
</dbReference>
<evidence type="ECO:0000256" key="1">
    <source>
        <dbReference type="ARBA" id="ARBA00022723"/>
    </source>
</evidence>
<comment type="caution">
    <text evidence="8">The sequence shown here is derived from an EMBL/GenBank/DDBJ whole genome shotgun (WGS) entry which is preliminary data.</text>
</comment>
<dbReference type="InterPro" id="IPR001876">
    <property type="entry name" value="Znf_RanBP2"/>
</dbReference>
<dbReference type="InterPro" id="IPR036443">
    <property type="entry name" value="Znf_RanBP2_sf"/>
</dbReference>
<dbReference type="InterPro" id="IPR013536">
    <property type="entry name" value="WLM_dom"/>
</dbReference>
<feature type="compositionally biased region" description="Basic and acidic residues" evidence="5">
    <location>
        <begin position="156"/>
        <end position="176"/>
    </location>
</feature>
<proteinExistence type="predicted"/>
<dbReference type="InterPro" id="IPR053000">
    <property type="entry name" value="WSS1-like_metalloprotease"/>
</dbReference>
<evidence type="ECO:0008006" key="10">
    <source>
        <dbReference type="Google" id="ProtNLM"/>
    </source>
</evidence>